<comment type="subcellular location">
    <subcellularLocation>
        <location evidence="1">Membrane</location>
        <topology evidence="1">Multi-pass membrane protein</topology>
    </subcellularLocation>
</comment>
<evidence type="ECO:0000256" key="5">
    <source>
        <dbReference type="ARBA" id="ARBA00023136"/>
    </source>
</evidence>
<evidence type="ECO:0000256" key="4">
    <source>
        <dbReference type="ARBA" id="ARBA00022989"/>
    </source>
</evidence>
<dbReference type="RefSeq" id="WP_058309829.1">
    <property type="nucleotide sequence ID" value="NZ_CYTW01000001.1"/>
</dbReference>
<dbReference type="GO" id="GO:0016787">
    <property type="term" value="F:hydrolase activity"/>
    <property type="evidence" value="ECO:0007669"/>
    <property type="project" value="TreeGrafter"/>
</dbReference>
<keyword evidence="8" id="KW-1185">Reference proteome</keyword>
<keyword evidence="4 6" id="KW-1133">Transmembrane helix</keyword>
<dbReference type="GeneID" id="83879689"/>
<proteinExistence type="inferred from homology"/>
<name>A0A0P1I2N5_9RHOB</name>
<evidence type="ECO:0000256" key="3">
    <source>
        <dbReference type="ARBA" id="ARBA00022692"/>
    </source>
</evidence>
<dbReference type="InterPro" id="IPR012506">
    <property type="entry name" value="TMEM86B-like"/>
</dbReference>
<feature type="transmembrane region" description="Helical" evidence="6">
    <location>
        <begin position="87"/>
        <end position="106"/>
    </location>
</feature>
<evidence type="ECO:0000256" key="2">
    <source>
        <dbReference type="ARBA" id="ARBA00007375"/>
    </source>
</evidence>
<keyword evidence="3 6" id="KW-0812">Transmembrane</keyword>
<organism evidence="7 8">
    <name type="scientific">Shimia thalassica</name>
    <dbReference type="NCBI Taxonomy" id="1715693"/>
    <lineage>
        <taxon>Bacteria</taxon>
        <taxon>Pseudomonadati</taxon>
        <taxon>Pseudomonadota</taxon>
        <taxon>Alphaproteobacteria</taxon>
        <taxon>Rhodobacterales</taxon>
        <taxon>Roseobacteraceae</taxon>
    </lineage>
</organism>
<accession>A0A0P1I2N5</accession>
<dbReference type="PANTHER" id="PTHR31885">
    <property type="entry name" value="GH04784P"/>
    <property type="match status" value="1"/>
</dbReference>
<feature type="transmembrane region" description="Helical" evidence="6">
    <location>
        <begin position="166"/>
        <end position="186"/>
    </location>
</feature>
<dbReference type="EMBL" id="CYTW01000001">
    <property type="protein sequence ID" value="CUJ86376.1"/>
    <property type="molecule type" value="Genomic_DNA"/>
</dbReference>
<dbReference type="Pfam" id="PF07947">
    <property type="entry name" value="YhhN"/>
    <property type="match status" value="1"/>
</dbReference>
<dbReference type="GO" id="GO:0016020">
    <property type="term" value="C:membrane"/>
    <property type="evidence" value="ECO:0007669"/>
    <property type="project" value="UniProtKB-SubCell"/>
</dbReference>
<dbReference type="AlphaFoldDB" id="A0A0P1I2N5"/>
<evidence type="ECO:0000256" key="1">
    <source>
        <dbReference type="ARBA" id="ARBA00004141"/>
    </source>
</evidence>
<reference evidence="8" key="1">
    <citation type="submission" date="2015-09" db="EMBL/GenBank/DDBJ databases">
        <authorList>
            <person name="Rodrigo-Torres Lidia"/>
            <person name="Arahal R.David."/>
        </authorList>
    </citation>
    <scope>NUCLEOTIDE SEQUENCE [LARGE SCALE GENOMIC DNA]</scope>
    <source>
        <strain evidence="8">CECT 7735</strain>
    </source>
</reference>
<feature type="transmembrane region" description="Helical" evidence="6">
    <location>
        <begin position="198"/>
        <end position="220"/>
    </location>
</feature>
<dbReference type="Proteomes" id="UP000051870">
    <property type="component" value="Unassembled WGS sequence"/>
</dbReference>
<comment type="similarity">
    <text evidence="2">Belongs to the TMEM86 family.</text>
</comment>
<sequence length="226" mass="24133">MTVLEEIALRQSTMYTCIVVGLVFSALYGAAFCYRGPSKLKTLIKAVPLLAFAVAGFANFAAPLVVGGLVLSAVGDIALSRDGEKPFLVGLVAFATAHLLYIVHFFQIGDLSLVSPIAALVIVAFAVSTEFWLIPHTEKMRAPVRVYVLLICGMGLSALSLDERDIAVLGAFAFMASDTILSIQLFRMKETSGWQVPASVALWGLYALGQCAILVGAGFARPLFQI</sequence>
<keyword evidence="5 6" id="KW-0472">Membrane</keyword>
<feature type="transmembrane region" description="Helical" evidence="6">
    <location>
        <begin position="113"/>
        <end position="134"/>
    </location>
</feature>
<evidence type="ECO:0000313" key="8">
    <source>
        <dbReference type="Proteomes" id="UP000051870"/>
    </source>
</evidence>
<gene>
    <name evidence="7" type="ORF">PH7735_00611</name>
</gene>
<evidence type="ECO:0000256" key="6">
    <source>
        <dbReference type="SAM" id="Phobius"/>
    </source>
</evidence>
<feature type="transmembrane region" description="Helical" evidence="6">
    <location>
        <begin position="140"/>
        <end position="159"/>
    </location>
</feature>
<feature type="transmembrane region" description="Helical" evidence="6">
    <location>
        <begin position="46"/>
        <end position="75"/>
    </location>
</feature>
<dbReference type="STRING" id="1715693.PH7735_00611"/>
<dbReference type="PANTHER" id="PTHR31885:SF6">
    <property type="entry name" value="GH04784P"/>
    <property type="match status" value="1"/>
</dbReference>
<protein>
    <submittedName>
        <fullName evidence="7">YhhN-like protein</fullName>
    </submittedName>
</protein>
<feature type="transmembrane region" description="Helical" evidence="6">
    <location>
        <begin position="12"/>
        <end position="34"/>
    </location>
</feature>
<evidence type="ECO:0000313" key="7">
    <source>
        <dbReference type="EMBL" id="CUJ86376.1"/>
    </source>
</evidence>